<sequence length="314" mass="35883">AAAFMSYSWRFGEVLCKLVHYVQNVSMICSVMTLTCISLERVVAVVSPLKARTVCTMRHAKIVVVLVWILSTICALPIVFGMVHLEVGYKVKAHWCIKHFPDQRLHILYEIYMLVLMFIIPVVVMVTTYVIICIQVWKFTDMRISENVHKRDGRQVSICVIYVYTYTRFLIVMLVVVVILFAVCWGPILINNLLVAYGTLHNLNYGYLKPMRAAFSLLCYINSCVNPIVYAFMSKNFRQSFKFAICACVKGKAFVRAYRFSMSITNSTRASTLSNGRGRHEAAQYRYVSLPDGLSVIACFTYFLFLSDTLDTHA</sequence>
<dbReference type="PANTHER" id="PTHR45695">
    <property type="entry name" value="LEUCOKININ RECEPTOR-RELATED"/>
    <property type="match status" value="1"/>
</dbReference>
<comment type="caution">
    <text evidence="11">The sequence shown here is derived from an EMBL/GenBank/DDBJ whole genome shotgun (WGS) entry which is preliminary data.</text>
</comment>
<reference evidence="11" key="1">
    <citation type="submission" date="2021-04" db="EMBL/GenBank/DDBJ databases">
        <authorList>
            <consortium name="Molecular Ecology Group"/>
        </authorList>
    </citation>
    <scope>NUCLEOTIDE SEQUENCE</scope>
</reference>
<feature type="non-terminal residue" evidence="11">
    <location>
        <position position="1"/>
    </location>
</feature>
<evidence type="ECO:0000259" key="10">
    <source>
        <dbReference type="PROSITE" id="PS50262"/>
    </source>
</evidence>
<keyword evidence="3 9" id="KW-0812">Transmembrane</keyword>
<dbReference type="PROSITE" id="PS50262">
    <property type="entry name" value="G_PROTEIN_RECEP_F1_2"/>
    <property type="match status" value="1"/>
</dbReference>
<dbReference type="PRINTS" id="PR01012">
    <property type="entry name" value="NRPEPTIDEYR"/>
</dbReference>
<dbReference type="PANTHER" id="PTHR45695:SF15">
    <property type="entry name" value="OPSIN RH2"/>
    <property type="match status" value="1"/>
</dbReference>
<organism evidence="11 12">
    <name type="scientific">Candidula unifasciata</name>
    <dbReference type="NCBI Taxonomy" id="100452"/>
    <lineage>
        <taxon>Eukaryota</taxon>
        <taxon>Metazoa</taxon>
        <taxon>Spiralia</taxon>
        <taxon>Lophotrochozoa</taxon>
        <taxon>Mollusca</taxon>
        <taxon>Gastropoda</taxon>
        <taxon>Heterobranchia</taxon>
        <taxon>Euthyneura</taxon>
        <taxon>Panpulmonata</taxon>
        <taxon>Eupulmonata</taxon>
        <taxon>Stylommatophora</taxon>
        <taxon>Helicina</taxon>
        <taxon>Helicoidea</taxon>
        <taxon>Geomitridae</taxon>
        <taxon>Candidula</taxon>
    </lineage>
</organism>
<protein>
    <recommendedName>
        <fullName evidence="10">G-protein coupled receptors family 1 profile domain-containing protein</fullName>
    </recommendedName>
</protein>
<keyword evidence="8" id="KW-0807">Transducer</keyword>
<dbReference type="InterPro" id="IPR000611">
    <property type="entry name" value="NPY_rcpt"/>
</dbReference>
<evidence type="ECO:0000256" key="5">
    <source>
        <dbReference type="ARBA" id="ARBA00023040"/>
    </source>
</evidence>
<keyword evidence="5" id="KW-0297">G-protein coupled receptor</keyword>
<dbReference type="InterPro" id="IPR017452">
    <property type="entry name" value="GPCR_Rhodpsn_7TM"/>
</dbReference>
<dbReference type="OrthoDB" id="2132067at2759"/>
<comment type="subcellular location">
    <subcellularLocation>
        <location evidence="1">Membrane</location>
        <topology evidence="1">Multi-pass membrane protein</topology>
    </subcellularLocation>
</comment>
<evidence type="ECO:0000256" key="1">
    <source>
        <dbReference type="ARBA" id="ARBA00004141"/>
    </source>
</evidence>
<accession>A0A8S3ZQL2</accession>
<keyword evidence="7" id="KW-0675">Receptor</keyword>
<evidence type="ECO:0000256" key="7">
    <source>
        <dbReference type="ARBA" id="ARBA00023170"/>
    </source>
</evidence>
<proteinExistence type="inferred from homology"/>
<comment type="similarity">
    <text evidence="2">Belongs to the G-protein coupled receptor 1 family.</text>
</comment>
<keyword evidence="6 9" id="KW-0472">Membrane</keyword>
<evidence type="ECO:0000256" key="6">
    <source>
        <dbReference type="ARBA" id="ARBA00023136"/>
    </source>
</evidence>
<feature type="transmembrane region" description="Helical" evidence="9">
    <location>
        <begin position="158"/>
        <end position="190"/>
    </location>
</feature>
<evidence type="ECO:0000256" key="2">
    <source>
        <dbReference type="ARBA" id="ARBA00010663"/>
    </source>
</evidence>
<evidence type="ECO:0000256" key="4">
    <source>
        <dbReference type="ARBA" id="ARBA00022989"/>
    </source>
</evidence>
<feature type="domain" description="G-protein coupled receptors family 1 profile" evidence="10">
    <location>
        <begin position="1"/>
        <end position="230"/>
    </location>
</feature>
<evidence type="ECO:0000256" key="8">
    <source>
        <dbReference type="ARBA" id="ARBA00023224"/>
    </source>
</evidence>
<dbReference type="GO" id="GO:0005886">
    <property type="term" value="C:plasma membrane"/>
    <property type="evidence" value="ECO:0007669"/>
    <property type="project" value="TreeGrafter"/>
</dbReference>
<dbReference type="AlphaFoldDB" id="A0A8S3ZQL2"/>
<feature type="transmembrane region" description="Helical" evidence="9">
    <location>
        <begin position="287"/>
        <end position="305"/>
    </location>
</feature>
<keyword evidence="4 9" id="KW-1133">Transmembrane helix</keyword>
<evidence type="ECO:0000256" key="9">
    <source>
        <dbReference type="SAM" id="Phobius"/>
    </source>
</evidence>
<dbReference type="SUPFAM" id="SSF81321">
    <property type="entry name" value="Family A G protein-coupled receptor-like"/>
    <property type="match status" value="1"/>
</dbReference>
<dbReference type="GO" id="GO:0004983">
    <property type="term" value="F:neuropeptide Y receptor activity"/>
    <property type="evidence" value="ECO:0007669"/>
    <property type="project" value="InterPro"/>
</dbReference>
<dbReference type="Proteomes" id="UP000678393">
    <property type="component" value="Unassembled WGS sequence"/>
</dbReference>
<evidence type="ECO:0000313" key="11">
    <source>
        <dbReference type="EMBL" id="CAG5131793.1"/>
    </source>
</evidence>
<dbReference type="PRINTS" id="PR00237">
    <property type="entry name" value="GPCRRHODOPSN"/>
</dbReference>
<keyword evidence="12" id="KW-1185">Reference proteome</keyword>
<name>A0A8S3ZQL2_9EUPU</name>
<feature type="transmembrane region" description="Helical" evidence="9">
    <location>
        <begin position="111"/>
        <end position="137"/>
    </location>
</feature>
<dbReference type="EMBL" id="CAJHNH020004890">
    <property type="protein sequence ID" value="CAG5131793.1"/>
    <property type="molecule type" value="Genomic_DNA"/>
</dbReference>
<evidence type="ECO:0000256" key="3">
    <source>
        <dbReference type="ARBA" id="ARBA00022692"/>
    </source>
</evidence>
<dbReference type="InterPro" id="IPR000276">
    <property type="entry name" value="GPCR_Rhodpsn"/>
</dbReference>
<gene>
    <name evidence="11" type="ORF">CUNI_LOCUS17351</name>
</gene>
<feature type="transmembrane region" description="Helical" evidence="9">
    <location>
        <begin position="60"/>
        <end position="83"/>
    </location>
</feature>
<feature type="transmembrane region" description="Helical" evidence="9">
    <location>
        <begin position="210"/>
        <end position="233"/>
    </location>
</feature>
<dbReference type="Gene3D" id="1.20.1070.10">
    <property type="entry name" value="Rhodopsin 7-helix transmembrane proteins"/>
    <property type="match status" value="1"/>
</dbReference>
<evidence type="ECO:0000313" key="12">
    <source>
        <dbReference type="Proteomes" id="UP000678393"/>
    </source>
</evidence>
<dbReference type="Pfam" id="PF00001">
    <property type="entry name" value="7tm_1"/>
    <property type="match status" value="1"/>
</dbReference>